<keyword evidence="2" id="KW-1133">Transmembrane helix</keyword>
<feature type="region of interest" description="Disordered" evidence="1">
    <location>
        <begin position="192"/>
        <end position="247"/>
    </location>
</feature>
<dbReference type="AlphaFoldDB" id="A0A0R1M2F1"/>
<organism evidence="4 5">
    <name type="scientific">Liquorilactobacillus hordei DSM 19519</name>
    <dbReference type="NCBI Taxonomy" id="1423759"/>
    <lineage>
        <taxon>Bacteria</taxon>
        <taxon>Bacillati</taxon>
        <taxon>Bacillota</taxon>
        <taxon>Bacilli</taxon>
        <taxon>Lactobacillales</taxon>
        <taxon>Lactobacillaceae</taxon>
        <taxon>Liquorilactobacillus</taxon>
    </lineage>
</organism>
<sequence length="390" mass="42577">MLLVMNSRNSSNLSTRRNNSQLTLGQKLLKLIGMIVIMLFLTTGLAACGSNQAKSQKDKASSDSSVTSRTKSSNAYQNLTKSKAKQVKKADDAVSKSVHVAIVVKKNSDKKVNNPTIRAIKSIKEIKGTDKNTKLIRKSYMAIVGVVKSPSLINMQTARSYIGQVNDSLLAKKMNNKYKKKMARIVAANTSMDESEVLNKTKPLSNKKLKAAQEKAEQEKLASSQNTNQTNSPQANSSTASSAQPTTAQEMNFSQIQQGDYESLLGTWQEAAVSVNRQDGTGSHWDVPQGDTLTVSKDKLVNGTLSLQGNILNDGTNNNDVVFSQTNGYLTAGLADESVAINYSIYFYPKGISMSDFDKNIPTTVDNSKNRIIIWTSNNSYTEVFQSTTN</sequence>
<evidence type="ECO:0000256" key="1">
    <source>
        <dbReference type="SAM" id="MobiDB-lite"/>
    </source>
</evidence>
<dbReference type="Pfam" id="PF19804">
    <property type="entry name" value="DUF6287"/>
    <property type="match status" value="1"/>
</dbReference>
<feature type="compositionally biased region" description="Low complexity" evidence="1">
    <location>
        <begin position="62"/>
        <end position="73"/>
    </location>
</feature>
<feature type="domain" description="DUF6287" evidence="3">
    <location>
        <begin position="249"/>
        <end position="298"/>
    </location>
</feature>
<dbReference type="Proteomes" id="UP000051448">
    <property type="component" value="Unassembled WGS sequence"/>
</dbReference>
<feature type="region of interest" description="Disordered" evidence="1">
    <location>
        <begin position="52"/>
        <end position="82"/>
    </location>
</feature>
<reference evidence="4 5" key="1">
    <citation type="journal article" date="2015" name="Genome Announc.">
        <title>Expanding the biotechnology potential of lactobacilli through comparative genomics of 213 strains and associated genera.</title>
        <authorList>
            <person name="Sun Z."/>
            <person name="Harris H.M."/>
            <person name="McCann A."/>
            <person name="Guo C."/>
            <person name="Argimon S."/>
            <person name="Zhang W."/>
            <person name="Yang X."/>
            <person name="Jeffery I.B."/>
            <person name="Cooney J.C."/>
            <person name="Kagawa T.F."/>
            <person name="Liu W."/>
            <person name="Song Y."/>
            <person name="Salvetti E."/>
            <person name="Wrobel A."/>
            <person name="Rasinkangas P."/>
            <person name="Parkhill J."/>
            <person name="Rea M.C."/>
            <person name="O'Sullivan O."/>
            <person name="Ritari J."/>
            <person name="Douillard F.P."/>
            <person name="Paul Ross R."/>
            <person name="Yang R."/>
            <person name="Briner A.E."/>
            <person name="Felis G.E."/>
            <person name="de Vos W.M."/>
            <person name="Barrangou R."/>
            <person name="Klaenhammer T.R."/>
            <person name="Caufield P.W."/>
            <person name="Cui Y."/>
            <person name="Zhang H."/>
            <person name="O'Toole P.W."/>
        </authorList>
    </citation>
    <scope>NUCLEOTIDE SEQUENCE [LARGE SCALE GENOMIC DNA]</scope>
    <source>
        <strain evidence="4 5">DSM 19519</strain>
    </source>
</reference>
<dbReference type="PATRIC" id="fig|1423759.3.peg.2298"/>
<name>A0A0R1M2F1_9LACO</name>
<feature type="compositionally biased region" description="Basic and acidic residues" evidence="1">
    <location>
        <begin position="211"/>
        <end position="220"/>
    </location>
</feature>
<dbReference type="InterPro" id="IPR046254">
    <property type="entry name" value="DUF6287"/>
</dbReference>
<evidence type="ECO:0000259" key="3">
    <source>
        <dbReference type="Pfam" id="PF19804"/>
    </source>
</evidence>
<comment type="caution">
    <text evidence="4">The sequence shown here is derived from an EMBL/GenBank/DDBJ whole genome shotgun (WGS) entry which is preliminary data.</text>
</comment>
<accession>A0A0R1M2F1</accession>
<keyword evidence="5" id="KW-1185">Reference proteome</keyword>
<protein>
    <recommendedName>
        <fullName evidence="3">DUF6287 domain-containing protein</fullName>
    </recommendedName>
</protein>
<keyword evidence="2" id="KW-0472">Membrane</keyword>
<feature type="transmembrane region" description="Helical" evidence="2">
    <location>
        <begin position="28"/>
        <end position="47"/>
    </location>
</feature>
<feature type="compositionally biased region" description="Low complexity" evidence="1">
    <location>
        <begin position="230"/>
        <end position="247"/>
    </location>
</feature>
<evidence type="ECO:0000313" key="5">
    <source>
        <dbReference type="Proteomes" id="UP000051448"/>
    </source>
</evidence>
<keyword evidence="2" id="KW-0812">Transmembrane</keyword>
<evidence type="ECO:0000256" key="2">
    <source>
        <dbReference type="SAM" id="Phobius"/>
    </source>
</evidence>
<proteinExistence type="predicted"/>
<evidence type="ECO:0000313" key="4">
    <source>
        <dbReference type="EMBL" id="KRL01905.1"/>
    </source>
</evidence>
<gene>
    <name evidence="4" type="ORF">FC92_GL002194</name>
</gene>
<dbReference type="EMBL" id="AZDX01000088">
    <property type="protein sequence ID" value="KRL01905.1"/>
    <property type="molecule type" value="Genomic_DNA"/>
</dbReference>